<evidence type="ECO:0000313" key="1">
    <source>
        <dbReference type="EMBL" id="KAG5680644.1"/>
    </source>
</evidence>
<evidence type="ECO:0000313" key="2">
    <source>
        <dbReference type="Proteomes" id="UP001107558"/>
    </source>
</evidence>
<organism evidence="1 2">
    <name type="scientific">Polypedilum vanderplanki</name>
    <name type="common">Sleeping chironomid midge</name>
    <dbReference type="NCBI Taxonomy" id="319348"/>
    <lineage>
        <taxon>Eukaryota</taxon>
        <taxon>Metazoa</taxon>
        <taxon>Ecdysozoa</taxon>
        <taxon>Arthropoda</taxon>
        <taxon>Hexapoda</taxon>
        <taxon>Insecta</taxon>
        <taxon>Pterygota</taxon>
        <taxon>Neoptera</taxon>
        <taxon>Endopterygota</taxon>
        <taxon>Diptera</taxon>
        <taxon>Nematocera</taxon>
        <taxon>Chironomoidea</taxon>
        <taxon>Chironomidae</taxon>
        <taxon>Chironominae</taxon>
        <taxon>Polypedilum</taxon>
        <taxon>Polypedilum</taxon>
    </lineage>
</organism>
<gene>
    <name evidence="1" type="ORF">PVAND_010138</name>
</gene>
<dbReference type="EMBL" id="JADBJN010000001">
    <property type="protein sequence ID" value="KAG5680644.1"/>
    <property type="molecule type" value="Genomic_DNA"/>
</dbReference>
<keyword evidence="2" id="KW-1185">Reference proteome</keyword>
<reference evidence="1" key="1">
    <citation type="submission" date="2021-03" db="EMBL/GenBank/DDBJ databases">
        <title>Chromosome level genome of the anhydrobiotic midge Polypedilum vanderplanki.</title>
        <authorList>
            <person name="Yoshida Y."/>
            <person name="Kikawada T."/>
            <person name="Gusev O."/>
        </authorList>
    </citation>
    <scope>NUCLEOTIDE SEQUENCE</scope>
    <source>
        <strain evidence="1">NIAS01</strain>
        <tissue evidence="1">Whole body or cell culture</tissue>
    </source>
</reference>
<comment type="caution">
    <text evidence="1">The sequence shown here is derived from an EMBL/GenBank/DDBJ whole genome shotgun (WGS) entry which is preliminary data.</text>
</comment>
<dbReference type="OrthoDB" id="7925769at2759"/>
<name>A0A9J6CEY1_POLVA</name>
<protein>
    <submittedName>
        <fullName evidence="1">Uncharacterized protein</fullName>
    </submittedName>
</protein>
<sequence>MLENINLRIKKFNRTTYVADGMLRLKRKIDNSLRLGFKAYNMNGGQYKLMFGRLLGSACDQLYEDSMRITLEEFFVTTNLTQWSWGMCPIEGTTGVVKNYAPTTIGDHIPAYVPGSEKWKVELYFAENESNILGGVIVYASLRTNLSLINYG</sequence>
<accession>A0A9J6CEY1</accession>
<proteinExistence type="predicted"/>
<dbReference type="AlphaFoldDB" id="A0A9J6CEY1"/>
<dbReference type="Proteomes" id="UP001107558">
    <property type="component" value="Chromosome 1"/>
</dbReference>